<evidence type="ECO:0008006" key="4">
    <source>
        <dbReference type="Google" id="ProtNLM"/>
    </source>
</evidence>
<evidence type="ECO:0000256" key="1">
    <source>
        <dbReference type="SAM" id="Phobius"/>
    </source>
</evidence>
<organism evidence="2 3">
    <name type="scientific">Paenibacillus glycanilyticus</name>
    <dbReference type="NCBI Taxonomy" id="126569"/>
    <lineage>
        <taxon>Bacteria</taxon>
        <taxon>Bacillati</taxon>
        <taxon>Bacillota</taxon>
        <taxon>Bacilli</taxon>
        <taxon>Bacillales</taxon>
        <taxon>Paenibacillaceae</taxon>
        <taxon>Paenibacillus</taxon>
    </lineage>
</organism>
<accession>A0ABQ6NUG4</accession>
<sequence>MNQDNPVIILIQIAVPLVLTFLLVYKYIDYLTKTTHFVCPACRSSFKLSKKDFAVALKTGVLNERIVTCPVCGYKGSMPIVKDRS</sequence>
<reference evidence="2 3" key="1">
    <citation type="submission" date="2023-05" db="EMBL/GenBank/DDBJ databases">
        <title>Draft genome of Paenibacillus sp. CCS26.</title>
        <authorList>
            <person name="Akita H."/>
            <person name="Shinto Y."/>
            <person name="Kimura Z."/>
        </authorList>
    </citation>
    <scope>NUCLEOTIDE SEQUENCE [LARGE SCALE GENOMIC DNA]</scope>
    <source>
        <strain evidence="2 3">CCS26</strain>
    </source>
</reference>
<keyword evidence="3" id="KW-1185">Reference proteome</keyword>
<evidence type="ECO:0000313" key="3">
    <source>
        <dbReference type="Proteomes" id="UP001285921"/>
    </source>
</evidence>
<protein>
    <recommendedName>
        <fullName evidence="4">Zinc ribbon domain-containing protein</fullName>
    </recommendedName>
</protein>
<name>A0ABQ6NUG4_9BACL</name>
<dbReference type="EMBL" id="BTCL01000030">
    <property type="protein sequence ID" value="GMK48498.1"/>
    <property type="molecule type" value="Genomic_DNA"/>
</dbReference>
<dbReference type="RefSeq" id="WP_201001654.1">
    <property type="nucleotide sequence ID" value="NZ_BTCL01000030.1"/>
</dbReference>
<proteinExistence type="predicted"/>
<keyword evidence="1" id="KW-1133">Transmembrane helix</keyword>
<feature type="transmembrane region" description="Helical" evidence="1">
    <location>
        <begin position="6"/>
        <end position="25"/>
    </location>
</feature>
<keyword evidence="1" id="KW-0812">Transmembrane</keyword>
<keyword evidence="1" id="KW-0472">Membrane</keyword>
<comment type="caution">
    <text evidence="2">The sequence shown here is derived from an EMBL/GenBank/DDBJ whole genome shotgun (WGS) entry which is preliminary data.</text>
</comment>
<evidence type="ECO:0000313" key="2">
    <source>
        <dbReference type="EMBL" id="GMK48498.1"/>
    </source>
</evidence>
<dbReference type="Proteomes" id="UP001285921">
    <property type="component" value="Unassembled WGS sequence"/>
</dbReference>
<gene>
    <name evidence="2" type="ORF">PghCCS26_56280</name>
</gene>